<keyword evidence="2" id="KW-1185">Reference proteome</keyword>
<comment type="caution">
    <text evidence="1">The sequence shown here is derived from an EMBL/GenBank/DDBJ whole genome shotgun (WGS) entry which is preliminary data.</text>
</comment>
<accession>A0AAN8MLV6</accession>
<name>A0AAN8MLV6_9PEZI</name>
<gene>
    <name evidence="1" type="ORF">TWF718_003164</name>
</gene>
<dbReference type="AlphaFoldDB" id="A0AAN8MLV6"/>
<dbReference type="Proteomes" id="UP001313282">
    <property type="component" value="Unassembled WGS sequence"/>
</dbReference>
<evidence type="ECO:0000313" key="1">
    <source>
        <dbReference type="EMBL" id="KAK6330970.1"/>
    </source>
</evidence>
<protein>
    <submittedName>
        <fullName evidence="1">Uncharacterized protein</fullName>
    </submittedName>
</protein>
<proteinExistence type="predicted"/>
<sequence>MDPFSDLPREVFDMIFTRDHLAFNDIKEFSQCSKACRYQILPTLFRGIQLNRKSVRAMKGGKFLSTVGHFVRSIRKICIDSQDFVENTAIIIEHNKYLDTLTDEEKKLLDHGIQNSDLPKFLQESFDIDEIYLSMNNLSLDNPARFANPSFGDVLLNTNADTLKKLELSLGSMSDYRGMRTPDTGTPIFPSVTYLSIKLHRIDDYYFQEIVYRFPNVEELMAWPVVRNDCSMQSRVAYSGIIHMEKLRRVFLLRQYGPESKRMTRKELQTSVEYWIGLGRDSDPKVPRLTFLESVEFSVDDPDMSIGCRVLRKTQPSDKTCERFRPLTTPREEGDSEFKDLEFDWQTMGGPFWDRIGPDPQLLRRAGGPLSRLECELDRYSWRIEECP</sequence>
<dbReference type="EMBL" id="JAVHNR010000011">
    <property type="protein sequence ID" value="KAK6330970.1"/>
    <property type="molecule type" value="Genomic_DNA"/>
</dbReference>
<reference evidence="1 2" key="1">
    <citation type="submission" date="2019-10" db="EMBL/GenBank/DDBJ databases">
        <authorList>
            <person name="Palmer J.M."/>
        </authorList>
    </citation>
    <scope>NUCLEOTIDE SEQUENCE [LARGE SCALE GENOMIC DNA]</scope>
    <source>
        <strain evidence="1 2">TWF718</strain>
    </source>
</reference>
<evidence type="ECO:0000313" key="2">
    <source>
        <dbReference type="Proteomes" id="UP001313282"/>
    </source>
</evidence>
<organism evidence="1 2">
    <name type="scientific">Orbilia javanica</name>
    <dbReference type="NCBI Taxonomy" id="47235"/>
    <lineage>
        <taxon>Eukaryota</taxon>
        <taxon>Fungi</taxon>
        <taxon>Dikarya</taxon>
        <taxon>Ascomycota</taxon>
        <taxon>Pezizomycotina</taxon>
        <taxon>Orbiliomycetes</taxon>
        <taxon>Orbiliales</taxon>
        <taxon>Orbiliaceae</taxon>
        <taxon>Orbilia</taxon>
    </lineage>
</organism>